<dbReference type="PANTHER" id="PTHR42793">
    <property type="entry name" value="COA BINDING DOMAIN CONTAINING PROTEIN"/>
    <property type="match status" value="1"/>
</dbReference>
<dbReference type="InterPro" id="IPR043938">
    <property type="entry name" value="Ligase_CoA_dom"/>
</dbReference>
<dbReference type="SUPFAM" id="SSF51735">
    <property type="entry name" value="NAD(P)-binding Rossmann-fold domains"/>
    <property type="match status" value="1"/>
</dbReference>
<feature type="domain" description="CoA-binding" evidence="1">
    <location>
        <begin position="10"/>
        <end position="103"/>
    </location>
</feature>
<dbReference type="InterPro" id="IPR036291">
    <property type="entry name" value="NAD(P)-bd_dom_sf"/>
</dbReference>
<sequence length="473" mass="49502">MAAWGALDALFAPRRIAVVGASRDPRKPGGLIFRYLLESRSQVYPVNPSATEILGHRTWPDLASLPAPIDLAVIATPATTVPDVVRACARRGVPVAVVVAGGFGETGPEGRRLESEMAAAARAGGVRLLGPNTLGVLVPSTGLDTMFVVRERCPRPGPGPVAFISQSGATAVTRMNAAAWEGLGFHSFVGLGNRVDIDENELLPYLAALPEVKAIALYLESFSDGARFFETVRSLGARVPICLVKTGRSPAGARAAALHTGALAPGERVVGGILRQLGIYRAYDDEELVDVAWALARAPLPAGDGVAVLVSAGGHGVMMADYLEAPVHSVHLRLSRLAPETCDRLRSVVLPFAAVDNPVDLTASATVDMVEQALAIVGADPAVHAILCGVQLEPPGLDARLIQVVTAFARSTAKPVIAFSIGSDASLEARRALNRAGVPAYPSLWRAARALGALVEHARRVRAPRGLNPPSEP</sequence>
<dbReference type="InterPro" id="IPR032875">
    <property type="entry name" value="Succ_CoA_lig_flav_dom"/>
</dbReference>
<keyword evidence="3" id="KW-1185">Reference proteome</keyword>
<dbReference type="EMBL" id="CP141615">
    <property type="protein sequence ID" value="WRP16231.1"/>
    <property type="molecule type" value="Genomic_DNA"/>
</dbReference>
<dbReference type="GO" id="GO:0016874">
    <property type="term" value="F:ligase activity"/>
    <property type="evidence" value="ECO:0007669"/>
    <property type="project" value="UniProtKB-KW"/>
</dbReference>
<evidence type="ECO:0000313" key="2">
    <source>
        <dbReference type="EMBL" id="WRP16231.1"/>
    </source>
</evidence>
<evidence type="ECO:0000313" key="3">
    <source>
        <dbReference type="Proteomes" id="UP001332192"/>
    </source>
</evidence>
<protein>
    <submittedName>
        <fullName evidence="2">Acetate--CoA ligase family protein</fullName>
    </submittedName>
</protein>
<gene>
    <name evidence="2" type="ORF">U7230_08955</name>
</gene>
<accession>A0ABZ1BUM3</accession>
<dbReference type="Pfam" id="PF19045">
    <property type="entry name" value="Ligase_CoA_2"/>
    <property type="match status" value="1"/>
</dbReference>
<dbReference type="InterPro" id="IPR003781">
    <property type="entry name" value="CoA-bd"/>
</dbReference>
<name>A0ABZ1BUM3_9FIRM</name>
<dbReference type="Pfam" id="PF13380">
    <property type="entry name" value="CoA_binding_2"/>
    <property type="match status" value="1"/>
</dbReference>
<dbReference type="SMART" id="SM00881">
    <property type="entry name" value="CoA_binding"/>
    <property type="match status" value="1"/>
</dbReference>
<dbReference type="Gene3D" id="3.40.50.261">
    <property type="entry name" value="Succinyl-CoA synthetase domains"/>
    <property type="match status" value="2"/>
</dbReference>
<reference evidence="2 3" key="1">
    <citation type="journal article" date="2024" name="Front. Microbiol.">
        <title>Novel thermophilic genera Geochorda gen. nov. and Carboxydochorda gen. nov. from the deep terrestrial subsurface reveal the ecophysiological diversity in the class Limnochordia.</title>
        <authorList>
            <person name="Karnachuk O.V."/>
            <person name="Lukina A.P."/>
            <person name="Avakyan M.R."/>
            <person name="Kadnikov V.V."/>
            <person name="Begmatov S."/>
            <person name="Beletsky A.V."/>
            <person name="Vlasova K.G."/>
            <person name="Novikov A.A."/>
            <person name="Shcherbakova V.A."/>
            <person name="Mardanov A.V."/>
            <person name="Ravin N.V."/>
        </authorList>
    </citation>
    <scope>NUCLEOTIDE SEQUENCE [LARGE SCALE GENOMIC DNA]</scope>
    <source>
        <strain evidence="2 3">L945</strain>
    </source>
</reference>
<dbReference type="Proteomes" id="UP001332192">
    <property type="component" value="Chromosome"/>
</dbReference>
<dbReference type="Gene3D" id="3.40.50.720">
    <property type="entry name" value="NAD(P)-binding Rossmann-like Domain"/>
    <property type="match status" value="1"/>
</dbReference>
<organism evidence="2 3">
    <name type="scientific">Carboxydichorda subterranea</name>
    <dbReference type="NCBI Taxonomy" id="3109565"/>
    <lineage>
        <taxon>Bacteria</taxon>
        <taxon>Bacillati</taxon>
        <taxon>Bacillota</taxon>
        <taxon>Limnochordia</taxon>
        <taxon>Limnochordales</taxon>
        <taxon>Geochordaceae</taxon>
        <taxon>Carboxydichorda</taxon>
    </lineage>
</organism>
<proteinExistence type="predicted"/>
<dbReference type="SUPFAM" id="SSF52210">
    <property type="entry name" value="Succinyl-CoA synthetase domains"/>
    <property type="match status" value="2"/>
</dbReference>
<keyword evidence="2" id="KW-0436">Ligase</keyword>
<dbReference type="InterPro" id="IPR016102">
    <property type="entry name" value="Succinyl-CoA_synth-like"/>
</dbReference>
<evidence type="ECO:0000259" key="1">
    <source>
        <dbReference type="SMART" id="SM00881"/>
    </source>
</evidence>
<dbReference type="RefSeq" id="WP_324715503.1">
    <property type="nucleotide sequence ID" value="NZ_CP141615.1"/>
</dbReference>
<dbReference type="PANTHER" id="PTHR42793:SF1">
    <property type="entry name" value="PEPTIDYL-LYSINE N-ACETYLTRANSFERASE PATZ"/>
    <property type="match status" value="1"/>
</dbReference>
<dbReference type="Pfam" id="PF13607">
    <property type="entry name" value="Succ_CoA_lig"/>
    <property type="match status" value="1"/>
</dbReference>